<dbReference type="Proteomes" id="UP000034164">
    <property type="component" value="Unassembled WGS sequence"/>
</dbReference>
<dbReference type="AlphaFoldDB" id="A0A0G2IYM1"/>
<protein>
    <recommendedName>
        <fullName evidence="8">RTA1 domain protein</fullName>
    </recommendedName>
</protein>
<comment type="subcellular location">
    <subcellularLocation>
        <location evidence="1">Membrane</location>
        <topology evidence="1">Multi-pass membrane protein</topology>
    </subcellularLocation>
</comment>
<reference evidence="7" key="1">
    <citation type="journal article" date="2015" name="PLoS Genet.">
        <title>The dynamic genome and transcriptome of the human fungal pathogen Blastomyces and close relative Emmonsia.</title>
        <authorList>
            <person name="Munoz J.F."/>
            <person name="Gauthier G.M."/>
            <person name="Desjardins C.A."/>
            <person name="Gallo J.E."/>
            <person name="Holder J."/>
            <person name="Sullivan T.D."/>
            <person name="Marty A.J."/>
            <person name="Carmen J.C."/>
            <person name="Chen Z."/>
            <person name="Ding L."/>
            <person name="Gujja S."/>
            <person name="Magrini V."/>
            <person name="Misas E."/>
            <person name="Mitreva M."/>
            <person name="Priest M."/>
            <person name="Saif S."/>
            <person name="Whiston E.A."/>
            <person name="Young S."/>
            <person name="Zeng Q."/>
            <person name="Goldman W.E."/>
            <person name="Mardis E.R."/>
            <person name="Taylor J.W."/>
            <person name="McEwen J.G."/>
            <person name="Clay O.K."/>
            <person name="Klein B.S."/>
            <person name="Cuomo C.A."/>
        </authorList>
    </citation>
    <scope>NUCLEOTIDE SEQUENCE [LARGE SCALE GENOMIC DNA]</scope>
    <source>
        <strain evidence="7">UAMH 3008</strain>
    </source>
</reference>
<dbReference type="VEuPathDB" id="FungiDB:EMCG_04631"/>
<dbReference type="EMBL" id="LCZI01001494">
    <property type="protein sequence ID" value="KKZ60704.1"/>
    <property type="molecule type" value="Genomic_DNA"/>
</dbReference>
<dbReference type="Pfam" id="PF04479">
    <property type="entry name" value="RTA1"/>
    <property type="match status" value="1"/>
</dbReference>
<organism evidence="6 7">
    <name type="scientific">[Emmonsia] crescens</name>
    <dbReference type="NCBI Taxonomy" id="73230"/>
    <lineage>
        <taxon>Eukaryota</taxon>
        <taxon>Fungi</taxon>
        <taxon>Dikarya</taxon>
        <taxon>Ascomycota</taxon>
        <taxon>Pezizomycotina</taxon>
        <taxon>Eurotiomycetes</taxon>
        <taxon>Eurotiomycetidae</taxon>
        <taxon>Onygenales</taxon>
        <taxon>Ajellomycetaceae</taxon>
        <taxon>Emergomyces</taxon>
    </lineage>
</organism>
<feature type="transmembrane region" description="Helical" evidence="5">
    <location>
        <begin position="87"/>
        <end position="107"/>
    </location>
</feature>
<feature type="transmembrane region" description="Helical" evidence="5">
    <location>
        <begin position="170"/>
        <end position="189"/>
    </location>
</feature>
<evidence type="ECO:0000256" key="2">
    <source>
        <dbReference type="ARBA" id="ARBA00022692"/>
    </source>
</evidence>
<evidence type="ECO:0000313" key="7">
    <source>
        <dbReference type="Proteomes" id="UP000034164"/>
    </source>
</evidence>
<evidence type="ECO:0000256" key="1">
    <source>
        <dbReference type="ARBA" id="ARBA00004141"/>
    </source>
</evidence>
<name>A0A0G2IYM1_9EURO</name>
<evidence type="ECO:0000256" key="4">
    <source>
        <dbReference type="ARBA" id="ARBA00023136"/>
    </source>
</evidence>
<dbReference type="GO" id="GO:0000324">
    <property type="term" value="C:fungal-type vacuole"/>
    <property type="evidence" value="ECO:0007669"/>
    <property type="project" value="TreeGrafter"/>
</dbReference>
<accession>A0A0G2IYM1</accession>
<feature type="transmembrane region" description="Helical" evidence="5">
    <location>
        <begin position="127"/>
        <end position="150"/>
    </location>
</feature>
<feature type="transmembrane region" description="Helical" evidence="5">
    <location>
        <begin position="215"/>
        <end position="235"/>
    </location>
</feature>
<dbReference type="PANTHER" id="PTHR31465">
    <property type="entry name" value="PROTEIN RTA1-RELATED"/>
    <property type="match status" value="1"/>
</dbReference>
<evidence type="ECO:0000256" key="5">
    <source>
        <dbReference type="SAM" id="Phobius"/>
    </source>
</evidence>
<dbReference type="GO" id="GO:0005886">
    <property type="term" value="C:plasma membrane"/>
    <property type="evidence" value="ECO:0007669"/>
    <property type="project" value="TreeGrafter"/>
</dbReference>
<gene>
    <name evidence="6" type="ORF">EMCG_04631</name>
</gene>
<feature type="transmembrane region" description="Helical" evidence="5">
    <location>
        <begin position="250"/>
        <end position="270"/>
    </location>
</feature>
<proteinExistence type="predicted"/>
<evidence type="ECO:0008006" key="8">
    <source>
        <dbReference type="Google" id="ProtNLM"/>
    </source>
</evidence>
<dbReference type="OrthoDB" id="1844152at2759"/>
<dbReference type="InterPro" id="IPR007568">
    <property type="entry name" value="RTA1"/>
</dbReference>
<evidence type="ECO:0000256" key="3">
    <source>
        <dbReference type="ARBA" id="ARBA00022989"/>
    </source>
</evidence>
<keyword evidence="4 5" id="KW-0472">Membrane</keyword>
<keyword evidence="3 5" id="KW-1133">Transmembrane helix</keyword>
<evidence type="ECO:0000313" key="6">
    <source>
        <dbReference type="EMBL" id="KKZ60704.1"/>
    </source>
</evidence>
<feature type="transmembrane region" description="Helical" evidence="5">
    <location>
        <begin position="28"/>
        <end position="46"/>
    </location>
</feature>
<sequence length="334" mass="37319">MGRFSDCTEISPECPLEATIYGYHPNPVVNMICLIVFAILFFIAVWQTYRHKTYSFGVAMALGCMSEAIGYGGRLMLNKNPWDSNGFQIQICTLIIAPSFFTAAIYLTLKHLCLALGPHLSIIKPWLYTWIFISFDLLSLSLQGAGGALAATGETESDKNMGAQIMLAGIVWQVVTLLAFGGMAGHFFWRLLGEGGRRMTVESQKVWGNTKFRRFLISLAISFFVIFARCTYRIAEMAGGWANHIMQDEISFVILEGVMCIIAALLLTIFHPGTHFPQMRTDYQKEVDQFSMVQPQQTVASYVEVDRQPLIDGQRRDMEYRGGLEPAAIVPPAP</sequence>
<feature type="transmembrane region" description="Helical" evidence="5">
    <location>
        <begin position="53"/>
        <end position="72"/>
    </location>
</feature>
<keyword evidence="2 5" id="KW-0812">Transmembrane</keyword>
<comment type="caution">
    <text evidence="6">The sequence shown here is derived from an EMBL/GenBank/DDBJ whole genome shotgun (WGS) entry which is preliminary data.</text>
</comment>
<dbReference type="PANTHER" id="PTHR31465:SF8">
    <property type="entry name" value="DOMAIN PROTEIN, PUTATIVE (AFU_ORTHOLOGUE AFUA_6G14140)-RELATED"/>
    <property type="match status" value="1"/>
</dbReference>